<name>A0AAQ4ELZ3_AMBAM</name>
<comment type="caution">
    <text evidence="1">The sequence shown here is derived from an EMBL/GenBank/DDBJ whole genome shotgun (WGS) entry which is preliminary data.</text>
</comment>
<dbReference type="Proteomes" id="UP001321473">
    <property type="component" value="Unassembled WGS sequence"/>
</dbReference>
<protein>
    <submittedName>
        <fullName evidence="1">Uncharacterized protein</fullName>
    </submittedName>
</protein>
<dbReference type="EMBL" id="JARKHS020013768">
    <property type="protein sequence ID" value="KAK8775746.1"/>
    <property type="molecule type" value="Genomic_DNA"/>
</dbReference>
<dbReference type="AlphaFoldDB" id="A0AAQ4ELZ3"/>
<proteinExistence type="predicted"/>
<accession>A0AAQ4ELZ3</accession>
<sequence length="228" mass="24644">MIKGRVVSLERGGLRASGSKERSVLYTEDGTGDLFFFSGDSTPRRFELPACGGFERASALGSAGHTDVPRVLVDSDDSVVYNSATMKGAVVNICIFSLVFLASSAYKLPEDDFKLAGLVAAESMSSAEEAILVGHILREAARDIEKSHAEADEVEEYSWRSFWLKVKQALITAAKKIKAFFTKVGKELYESLKEVAKSAAEAALEAAKNKALEKAIQIADKIIEKSVA</sequence>
<feature type="non-terminal residue" evidence="1">
    <location>
        <position position="228"/>
    </location>
</feature>
<reference evidence="1 2" key="1">
    <citation type="journal article" date="2023" name="Arcadia Sci">
        <title>De novo assembly of a long-read Amblyomma americanum tick genome.</title>
        <authorList>
            <person name="Chou S."/>
            <person name="Poskanzer K.E."/>
            <person name="Rollins M."/>
            <person name="Thuy-Boun P.S."/>
        </authorList>
    </citation>
    <scope>NUCLEOTIDE SEQUENCE [LARGE SCALE GENOMIC DNA]</scope>
    <source>
        <strain evidence="1">F_SG_1</strain>
        <tissue evidence="1">Salivary glands</tissue>
    </source>
</reference>
<organism evidence="1 2">
    <name type="scientific">Amblyomma americanum</name>
    <name type="common">Lone star tick</name>
    <dbReference type="NCBI Taxonomy" id="6943"/>
    <lineage>
        <taxon>Eukaryota</taxon>
        <taxon>Metazoa</taxon>
        <taxon>Ecdysozoa</taxon>
        <taxon>Arthropoda</taxon>
        <taxon>Chelicerata</taxon>
        <taxon>Arachnida</taxon>
        <taxon>Acari</taxon>
        <taxon>Parasitiformes</taxon>
        <taxon>Ixodida</taxon>
        <taxon>Ixodoidea</taxon>
        <taxon>Ixodidae</taxon>
        <taxon>Amblyomminae</taxon>
        <taxon>Amblyomma</taxon>
    </lineage>
</organism>
<gene>
    <name evidence="1" type="ORF">V5799_030905</name>
</gene>
<keyword evidence="2" id="KW-1185">Reference proteome</keyword>
<evidence type="ECO:0000313" key="2">
    <source>
        <dbReference type="Proteomes" id="UP001321473"/>
    </source>
</evidence>
<evidence type="ECO:0000313" key="1">
    <source>
        <dbReference type="EMBL" id="KAK8775746.1"/>
    </source>
</evidence>